<feature type="transmembrane region" description="Helical" evidence="8">
    <location>
        <begin position="378"/>
        <end position="397"/>
    </location>
</feature>
<organism evidence="10 11">
    <name type="scientific">candidate division WWE3 bacterium</name>
    <dbReference type="NCBI Taxonomy" id="2053526"/>
    <lineage>
        <taxon>Bacteria</taxon>
        <taxon>Katanobacteria</taxon>
    </lineage>
</organism>
<feature type="transmembrane region" description="Helical" evidence="8">
    <location>
        <begin position="254"/>
        <end position="275"/>
    </location>
</feature>
<comment type="caution">
    <text evidence="10">The sequence shown here is derived from an EMBL/GenBank/DDBJ whole genome shotgun (WGS) entry which is preliminary data.</text>
</comment>
<dbReference type="GO" id="GO:0016763">
    <property type="term" value="F:pentosyltransferase activity"/>
    <property type="evidence" value="ECO:0007669"/>
    <property type="project" value="TreeGrafter"/>
</dbReference>
<evidence type="ECO:0000256" key="5">
    <source>
        <dbReference type="ARBA" id="ARBA00022692"/>
    </source>
</evidence>
<reference evidence="10 11" key="1">
    <citation type="journal article" date="2020" name="Biotechnol. Biofuels">
        <title>New insights from the biogas microbiome by comprehensive genome-resolved metagenomics of nearly 1600 species originating from multiple anaerobic digesters.</title>
        <authorList>
            <person name="Campanaro S."/>
            <person name="Treu L."/>
            <person name="Rodriguez-R L.M."/>
            <person name="Kovalovszki A."/>
            <person name="Ziels R.M."/>
            <person name="Maus I."/>
            <person name="Zhu X."/>
            <person name="Kougias P.G."/>
            <person name="Basile A."/>
            <person name="Luo G."/>
            <person name="Schluter A."/>
            <person name="Konstantinidis K.T."/>
            <person name="Angelidaki I."/>
        </authorList>
    </citation>
    <scope>NUCLEOTIDE SEQUENCE [LARGE SCALE GENOMIC DNA]</scope>
    <source>
        <strain evidence="10">AS27yjCOA_202</strain>
    </source>
</reference>
<evidence type="ECO:0000256" key="3">
    <source>
        <dbReference type="ARBA" id="ARBA00022676"/>
    </source>
</evidence>
<feature type="transmembrane region" description="Helical" evidence="8">
    <location>
        <begin position="335"/>
        <end position="357"/>
    </location>
</feature>
<dbReference type="Proteomes" id="UP000590542">
    <property type="component" value="Unassembled WGS sequence"/>
</dbReference>
<keyword evidence="7 8" id="KW-0472">Membrane</keyword>
<dbReference type="InterPro" id="IPR038731">
    <property type="entry name" value="RgtA/B/C-like"/>
</dbReference>
<evidence type="ECO:0000256" key="6">
    <source>
        <dbReference type="ARBA" id="ARBA00022989"/>
    </source>
</evidence>
<dbReference type="PANTHER" id="PTHR33908">
    <property type="entry name" value="MANNOSYLTRANSFERASE YKCB-RELATED"/>
    <property type="match status" value="1"/>
</dbReference>
<evidence type="ECO:0000313" key="10">
    <source>
        <dbReference type="EMBL" id="NMB91986.1"/>
    </source>
</evidence>
<feature type="domain" description="Glycosyltransferase RgtA/B/C/D-like" evidence="9">
    <location>
        <begin position="78"/>
        <end position="203"/>
    </location>
</feature>
<keyword evidence="5 8" id="KW-0812">Transmembrane</keyword>
<feature type="transmembrane region" description="Helical" evidence="8">
    <location>
        <begin position="403"/>
        <end position="420"/>
    </location>
</feature>
<dbReference type="GO" id="GO:0009103">
    <property type="term" value="P:lipopolysaccharide biosynthetic process"/>
    <property type="evidence" value="ECO:0007669"/>
    <property type="project" value="UniProtKB-ARBA"/>
</dbReference>
<dbReference type="Pfam" id="PF13231">
    <property type="entry name" value="PMT_2"/>
    <property type="match status" value="1"/>
</dbReference>
<keyword evidence="6 8" id="KW-1133">Transmembrane helix</keyword>
<keyword evidence="2" id="KW-1003">Cell membrane</keyword>
<evidence type="ECO:0000256" key="4">
    <source>
        <dbReference type="ARBA" id="ARBA00022679"/>
    </source>
</evidence>
<keyword evidence="4 10" id="KW-0808">Transferase</keyword>
<evidence type="ECO:0000259" key="9">
    <source>
        <dbReference type="Pfam" id="PF13231"/>
    </source>
</evidence>
<protein>
    <submittedName>
        <fullName evidence="10">Glycosyltransferase family 39 protein</fullName>
    </submittedName>
</protein>
<feature type="transmembrane region" description="Helical" evidence="8">
    <location>
        <begin position="179"/>
        <end position="199"/>
    </location>
</feature>
<keyword evidence="3" id="KW-0328">Glycosyltransferase</keyword>
<accession>A0A7X9HSZ6</accession>
<dbReference type="AlphaFoldDB" id="A0A7X9HSZ6"/>
<sequence>MNKIENLLNNKNIINPLTITILIYVFSLLILGSWYNFPISDDFYYTMQVEAFSMGIFTKSALIGPTLILQSFIGLIWGRLFGINYASLRVLTILFSILCIVIVDKILKLLKVKDTTRLPTLLLILFIPQFYACSVTFMSENYFLFFILLSLYHFLSFLNKDDEKHMLLASIFGGLSIMVRQYGVVLLITYLFVYVMLVLKYKKLNIRLILELLVPFILLGSLGVFWPKFKSLSDPKSMDVSLFFVGFKDVIPRIFNIWVLPYIGFYLLPFSVVLFGKINNKLKALIMILSVPLSYLIYKINIFKIGNLFYLEGLYARLVVNIRQNLFNNVPFKLFLAYLISLSLITLLIWIIQSLVSKRSSLEKKNFKINLKSITKDLNTLTLIVSIIGFFLIVMVTDRVFDRYLLNFFIFLVILVSYIFSKNRLNLNSYSLLMCILISFVTFLVTFDYYRGNQLKWVLANKLSTEYKVDKYNIFVDNVYARTMYMYKMQNYKGLYPAKPAEYHPFCFVQEYVRQKDNVINKLVNSFEGRGFVKKYIENPKISNAGLLKEKSNHFDSTDILIYDVEYPSPIYNLLGKKMFIRAFCLYNYKDLQ</sequence>
<evidence type="ECO:0000313" key="11">
    <source>
        <dbReference type="Proteomes" id="UP000590542"/>
    </source>
</evidence>
<evidence type="ECO:0000256" key="7">
    <source>
        <dbReference type="ARBA" id="ARBA00023136"/>
    </source>
</evidence>
<dbReference type="EMBL" id="JAAZNV010000014">
    <property type="protein sequence ID" value="NMB91986.1"/>
    <property type="molecule type" value="Genomic_DNA"/>
</dbReference>
<proteinExistence type="predicted"/>
<feature type="transmembrane region" description="Helical" evidence="8">
    <location>
        <begin position="56"/>
        <end position="78"/>
    </location>
</feature>
<comment type="subcellular location">
    <subcellularLocation>
        <location evidence="1">Cell membrane</location>
        <topology evidence="1">Multi-pass membrane protein</topology>
    </subcellularLocation>
</comment>
<feature type="transmembrane region" description="Helical" evidence="8">
    <location>
        <begin position="12"/>
        <end position="36"/>
    </location>
</feature>
<feature type="transmembrane region" description="Helical" evidence="8">
    <location>
        <begin position="206"/>
        <end position="226"/>
    </location>
</feature>
<dbReference type="GO" id="GO:0005886">
    <property type="term" value="C:plasma membrane"/>
    <property type="evidence" value="ECO:0007669"/>
    <property type="project" value="UniProtKB-SubCell"/>
</dbReference>
<feature type="transmembrane region" description="Helical" evidence="8">
    <location>
        <begin position="142"/>
        <end position="159"/>
    </location>
</feature>
<evidence type="ECO:0000256" key="2">
    <source>
        <dbReference type="ARBA" id="ARBA00022475"/>
    </source>
</evidence>
<dbReference type="InterPro" id="IPR050297">
    <property type="entry name" value="LipidA_mod_glycosyltrf_83"/>
</dbReference>
<feature type="transmembrane region" description="Helical" evidence="8">
    <location>
        <begin position="432"/>
        <end position="450"/>
    </location>
</feature>
<dbReference type="PANTHER" id="PTHR33908:SF11">
    <property type="entry name" value="MEMBRANE PROTEIN"/>
    <property type="match status" value="1"/>
</dbReference>
<evidence type="ECO:0000256" key="8">
    <source>
        <dbReference type="SAM" id="Phobius"/>
    </source>
</evidence>
<feature type="transmembrane region" description="Helical" evidence="8">
    <location>
        <begin position="116"/>
        <end position="135"/>
    </location>
</feature>
<name>A0A7X9HSZ6_UNCKA</name>
<evidence type="ECO:0000256" key="1">
    <source>
        <dbReference type="ARBA" id="ARBA00004651"/>
    </source>
</evidence>
<feature type="transmembrane region" description="Helical" evidence="8">
    <location>
        <begin position="90"/>
        <end position="110"/>
    </location>
</feature>
<gene>
    <name evidence="10" type="ORF">GYA37_04080</name>
</gene>